<evidence type="ECO:0000259" key="8">
    <source>
        <dbReference type="PROSITE" id="PS51999"/>
    </source>
</evidence>
<sequence length="351" mass="38896">MEGARRLQGQSIGVFNEGIGLLLFRWSALRTAVENEWGGRESRVKADQLVTDVLSWFTQSKEPLYIDDLEDILDQGMLSLNVEVEDGSIEEVAEKLMVMHEEFLDGNFSSFEDLRKANVEHRPHTAQIVNDGEDDSEEDGDDETMIVDGNSSSMTTEIPRSYSNNNSVNESRPNVSGEADDEWVVVSNRRNKATVHSFISSATVLQNIVGLGVSPICQCGEVAVLRTARTSRNAGKKFWGCPNFKRGNEGSVGCNYFKWCGEDDVDDRDGVIIRQRRKIVSLEKSNKLYEKWIKSFGLILGLPHDGGIGGIGVALGCVVVPGLEAHLVDWKCFGLHQQLVPGLEAQIVHQK</sequence>
<evidence type="ECO:0000256" key="5">
    <source>
        <dbReference type="ARBA" id="ARBA00022833"/>
    </source>
</evidence>
<evidence type="ECO:0000256" key="2">
    <source>
        <dbReference type="ARBA" id="ARBA00022552"/>
    </source>
</evidence>
<dbReference type="InterPro" id="IPR010666">
    <property type="entry name" value="Znf_GRF"/>
</dbReference>
<keyword evidence="2" id="KW-0698">rRNA processing</keyword>
<feature type="compositionally biased region" description="Polar residues" evidence="7">
    <location>
        <begin position="149"/>
        <end position="174"/>
    </location>
</feature>
<dbReference type="InterPro" id="IPR019398">
    <property type="entry name" value="Pre-rRNA_process_TSR2"/>
</dbReference>
<organism evidence="9 10">
    <name type="scientific">Vigna unguiculata</name>
    <name type="common">Cowpea</name>
    <dbReference type="NCBI Taxonomy" id="3917"/>
    <lineage>
        <taxon>Eukaryota</taxon>
        <taxon>Viridiplantae</taxon>
        <taxon>Streptophyta</taxon>
        <taxon>Embryophyta</taxon>
        <taxon>Tracheophyta</taxon>
        <taxon>Spermatophyta</taxon>
        <taxon>Magnoliopsida</taxon>
        <taxon>eudicotyledons</taxon>
        <taxon>Gunneridae</taxon>
        <taxon>Pentapetalae</taxon>
        <taxon>rosids</taxon>
        <taxon>fabids</taxon>
        <taxon>Fabales</taxon>
        <taxon>Fabaceae</taxon>
        <taxon>Papilionoideae</taxon>
        <taxon>50 kb inversion clade</taxon>
        <taxon>NPAAA clade</taxon>
        <taxon>indigoferoid/millettioid clade</taxon>
        <taxon>Phaseoleae</taxon>
        <taxon>Vigna</taxon>
    </lineage>
</organism>
<comment type="similarity">
    <text evidence="1">Belongs to the TSR2 family.</text>
</comment>
<evidence type="ECO:0000256" key="6">
    <source>
        <dbReference type="PROSITE-ProRule" id="PRU01343"/>
    </source>
</evidence>
<evidence type="ECO:0000313" key="9">
    <source>
        <dbReference type="EMBL" id="QCD81991.1"/>
    </source>
</evidence>
<dbReference type="AlphaFoldDB" id="A0A4D6L0R2"/>
<dbReference type="Pfam" id="PF06839">
    <property type="entry name" value="Zn_ribbon_GRF"/>
    <property type="match status" value="1"/>
</dbReference>
<keyword evidence="10" id="KW-1185">Reference proteome</keyword>
<accession>A0A4D6L0R2</accession>
<keyword evidence="5" id="KW-0862">Zinc</keyword>
<feature type="region of interest" description="Disordered" evidence="7">
    <location>
        <begin position="122"/>
        <end position="179"/>
    </location>
</feature>
<keyword evidence="3" id="KW-0479">Metal-binding</keyword>
<dbReference type="PROSITE" id="PS51999">
    <property type="entry name" value="ZF_GRF"/>
    <property type="match status" value="1"/>
</dbReference>
<evidence type="ECO:0000256" key="7">
    <source>
        <dbReference type="SAM" id="MobiDB-lite"/>
    </source>
</evidence>
<gene>
    <name evidence="9" type="ORF">DEO72_LG2g2323</name>
</gene>
<evidence type="ECO:0000313" key="10">
    <source>
        <dbReference type="Proteomes" id="UP000501690"/>
    </source>
</evidence>
<dbReference type="Proteomes" id="UP000501690">
    <property type="component" value="Linkage Group LG2"/>
</dbReference>
<dbReference type="EMBL" id="CP039346">
    <property type="protein sequence ID" value="QCD81991.1"/>
    <property type="molecule type" value="Genomic_DNA"/>
</dbReference>
<keyword evidence="4 6" id="KW-0863">Zinc-finger</keyword>
<reference evidence="9 10" key="1">
    <citation type="submission" date="2019-04" db="EMBL/GenBank/DDBJ databases">
        <title>An improved genome assembly and genetic linkage map for asparagus bean, Vigna unguiculata ssp. sesquipedialis.</title>
        <authorList>
            <person name="Xia Q."/>
            <person name="Zhang R."/>
            <person name="Dong Y."/>
        </authorList>
    </citation>
    <scope>NUCLEOTIDE SEQUENCE [LARGE SCALE GENOMIC DNA]</scope>
    <source>
        <tissue evidence="9">Leaf</tissue>
    </source>
</reference>
<dbReference type="GO" id="GO:0006364">
    <property type="term" value="P:rRNA processing"/>
    <property type="evidence" value="ECO:0007669"/>
    <property type="project" value="UniProtKB-KW"/>
</dbReference>
<feature type="domain" description="GRF-type" evidence="8">
    <location>
        <begin position="217"/>
        <end position="263"/>
    </location>
</feature>
<evidence type="ECO:0000256" key="1">
    <source>
        <dbReference type="ARBA" id="ARBA00006524"/>
    </source>
</evidence>
<proteinExistence type="inferred from homology"/>
<feature type="compositionally biased region" description="Acidic residues" evidence="7">
    <location>
        <begin position="131"/>
        <end position="145"/>
    </location>
</feature>
<evidence type="ECO:0000256" key="4">
    <source>
        <dbReference type="ARBA" id="ARBA00022771"/>
    </source>
</evidence>
<dbReference type="Pfam" id="PF10273">
    <property type="entry name" value="WGG"/>
    <property type="match status" value="1"/>
</dbReference>
<dbReference type="GO" id="GO:0008270">
    <property type="term" value="F:zinc ion binding"/>
    <property type="evidence" value="ECO:0007669"/>
    <property type="project" value="UniProtKB-KW"/>
</dbReference>
<evidence type="ECO:0000256" key="3">
    <source>
        <dbReference type="ARBA" id="ARBA00022723"/>
    </source>
</evidence>
<name>A0A4D6L0R2_VIGUN</name>
<dbReference type="PANTHER" id="PTHR21250">
    <property type="entry name" value="PRE-RRNA-PROCESSING PROTEIN TSR2 HOMOLOG"/>
    <property type="match status" value="1"/>
</dbReference>
<protein>
    <submittedName>
        <fullName evidence="9">Pre-rRNA-processing protein TSR2</fullName>
    </submittedName>
</protein>